<dbReference type="Gene3D" id="3.60.130.10">
    <property type="entry name" value="Clavaminate synthase-like"/>
    <property type="match status" value="1"/>
</dbReference>
<dbReference type="SUPFAM" id="SSF51197">
    <property type="entry name" value="Clavaminate synthase-like"/>
    <property type="match status" value="1"/>
</dbReference>
<feature type="compositionally biased region" description="Basic and acidic residues" evidence="6">
    <location>
        <begin position="256"/>
        <end position="270"/>
    </location>
</feature>
<feature type="region of interest" description="Disordered" evidence="6">
    <location>
        <begin position="248"/>
        <end position="277"/>
    </location>
</feature>
<organism evidence="8">
    <name type="scientific">marine metagenome</name>
    <dbReference type="NCBI Taxonomy" id="408172"/>
    <lineage>
        <taxon>unclassified sequences</taxon>
        <taxon>metagenomes</taxon>
        <taxon>ecological metagenomes</taxon>
    </lineage>
</organism>
<dbReference type="PANTHER" id="PTHR43779:SF3">
    <property type="entry name" value="(3R)-3-[(CARBOXYMETHYL)AMINO]FATTY ACID OXYGENASE_DECARBOXYLASE"/>
    <property type="match status" value="1"/>
</dbReference>
<keyword evidence="4" id="KW-0560">Oxidoreductase</keyword>
<dbReference type="InterPro" id="IPR051178">
    <property type="entry name" value="TfdA_dioxygenase"/>
</dbReference>
<reference evidence="8" key="1">
    <citation type="submission" date="2018-05" db="EMBL/GenBank/DDBJ databases">
        <authorList>
            <person name="Lanie J.A."/>
            <person name="Ng W.-L."/>
            <person name="Kazmierczak K.M."/>
            <person name="Andrzejewski T.M."/>
            <person name="Davidsen T.M."/>
            <person name="Wayne K.J."/>
            <person name="Tettelin H."/>
            <person name="Glass J.I."/>
            <person name="Rusch D."/>
            <person name="Podicherti R."/>
            <person name="Tsui H.-C.T."/>
            <person name="Winkler M.E."/>
        </authorList>
    </citation>
    <scope>NUCLEOTIDE SEQUENCE</scope>
</reference>
<evidence type="ECO:0000313" key="8">
    <source>
        <dbReference type="EMBL" id="SVD44357.1"/>
    </source>
</evidence>
<dbReference type="AlphaFoldDB" id="A0A382VD42"/>
<evidence type="ECO:0000256" key="5">
    <source>
        <dbReference type="ARBA" id="ARBA00023004"/>
    </source>
</evidence>
<evidence type="ECO:0000256" key="4">
    <source>
        <dbReference type="ARBA" id="ARBA00023002"/>
    </source>
</evidence>
<evidence type="ECO:0000259" key="7">
    <source>
        <dbReference type="Pfam" id="PF02668"/>
    </source>
</evidence>
<evidence type="ECO:0000256" key="2">
    <source>
        <dbReference type="ARBA" id="ARBA00022723"/>
    </source>
</evidence>
<dbReference type="InterPro" id="IPR042098">
    <property type="entry name" value="TauD-like_sf"/>
</dbReference>
<name>A0A382VD42_9ZZZZ</name>
<keyword evidence="2" id="KW-0479">Metal-binding</keyword>
<feature type="domain" description="TauD/TfdA-like" evidence="7">
    <location>
        <begin position="1"/>
        <end position="240"/>
    </location>
</feature>
<evidence type="ECO:0000256" key="3">
    <source>
        <dbReference type="ARBA" id="ARBA00022964"/>
    </source>
</evidence>
<evidence type="ECO:0000256" key="6">
    <source>
        <dbReference type="SAM" id="MobiDB-lite"/>
    </source>
</evidence>
<dbReference type="Pfam" id="PF02668">
    <property type="entry name" value="TauD"/>
    <property type="match status" value="1"/>
</dbReference>
<dbReference type="GO" id="GO:0046872">
    <property type="term" value="F:metal ion binding"/>
    <property type="evidence" value="ECO:0007669"/>
    <property type="project" value="UniProtKB-KW"/>
</dbReference>
<evidence type="ECO:0000256" key="1">
    <source>
        <dbReference type="ARBA" id="ARBA00005896"/>
    </source>
</evidence>
<protein>
    <recommendedName>
        <fullName evidence="7">TauD/TfdA-like domain-containing protein</fullName>
    </recommendedName>
</protein>
<feature type="non-terminal residue" evidence="8">
    <location>
        <position position="1"/>
    </location>
</feature>
<dbReference type="GO" id="GO:0051213">
    <property type="term" value="F:dioxygenase activity"/>
    <property type="evidence" value="ECO:0007669"/>
    <property type="project" value="UniProtKB-KW"/>
</dbReference>
<gene>
    <name evidence="8" type="ORF">METZ01_LOCUS397211</name>
</gene>
<comment type="similarity">
    <text evidence="1">Belongs to the TfdA dioxygenase family.</text>
</comment>
<dbReference type="EMBL" id="UINC01151004">
    <property type="protein sequence ID" value="SVD44357.1"/>
    <property type="molecule type" value="Genomic_DNA"/>
</dbReference>
<proteinExistence type="inferred from homology"/>
<accession>A0A382VD42</accession>
<sequence>IFPAQYLTAGTQAAFAKRFGSLQGADRSHSISNRHQDGVALTDQDSTWLTLSYPTRYWHADGTFGPIPPKICILGAASVASWGGQTAFADMSAAYDALDQETKDRVANLNAYHSNLVGTTRVLPKQNEAYLHSLVGDTPEDGYYGLRMRTECPLRSLIKIHPVTGRPSLFLGRHSFGIPGMSLEESDRCLRELETFACQPPRVYEHEWEVGDLIAWDNRRLLHRACPYDEQSETRELFNCRIAGDEETDAGLDTEEAQRSAEMQRAELARLRGRKAS</sequence>
<keyword evidence="5" id="KW-0408">Iron</keyword>
<dbReference type="InterPro" id="IPR003819">
    <property type="entry name" value="TauD/TfdA-like"/>
</dbReference>
<keyword evidence="3" id="KW-0223">Dioxygenase</keyword>
<dbReference type="PANTHER" id="PTHR43779">
    <property type="entry name" value="DIOXYGENASE RV0097-RELATED"/>
    <property type="match status" value="1"/>
</dbReference>